<comment type="caution">
    <text evidence="1">The sequence shown here is derived from an EMBL/GenBank/DDBJ whole genome shotgun (WGS) entry which is preliminary data.</text>
</comment>
<dbReference type="Proteomes" id="UP000676336">
    <property type="component" value="Unassembled WGS sequence"/>
</dbReference>
<accession>A0A8S3B3U4</accession>
<organism evidence="1 2">
    <name type="scientific">Rotaria magnacalcarata</name>
    <dbReference type="NCBI Taxonomy" id="392030"/>
    <lineage>
        <taxon>Eukaryota</taxon>
        <taxon>Metazoa</taxon>
        <taxon>Spiralia</taxon>
        <taxon>Gnathifera</taxon>
        <taxon>Rotifera</taxon>
        <taxon>Eurotatoria</taxon>
        <taxon>Bdelloidea</taxon>
        <taxon>Philodinida</taxon>
        <taxon>Philodinidae</taxon>
        <taxon>Rotaria</taxon>
    </lineage>
</organism>
<proteinExistence type="predicted"/>
<evidence type="ECO:0000313" key="2">
    <source>
        <dbReference type="Proteomes" id="UP000676336"/>
    </source>
</evidence>
<protein>
    <submittedName>
        <fullName evidence="1">Uncharacterized protein</fullName>
    </submittedName>
</protein>
<name>A0A8S3B3U4_9BILA</name>
<dbReference type="PANTHER" id="PTHR13088">
    <property type="entry name" value="FAS APOPTOTIC INHIBITORY MOLECULE FAIM"/>
    <property type="match status" value="1"/>
</dbReference>
<feature type="non-terminal residue" evidence="1">
    <location>
        <position position="1"/>
    </location>
</feature>
<dbReference type="PANTHER" id="PTHR13088:SF3">
    <property type="entry name" value="FAS APOPTOTIC INHIBITORY MOLECULE 1"/>
    <property type="match status" value="1"/>
</dbReference>
<dbReference type="InterPro" id="IPR038513">
    <property type="entry name" value="FAIM1_dom_sf"/>
</dbReference>
<reference evidence="1" key="1">
    <citation type="submission" date="2021-02" db="EMBL/GenBank/DDBJ databases">
        <authorList>
            <person name="Nowell W R."/>
        </authorList>
    </citation>
    <scope>NUCLEOTIDE SEQUENCE</scope>
</reference>
<dbReference type="AlphaFoldDB" id="A0A8S3B3U4"/>
<dbReference type="Pfam" id="PF06905">
    <property type="entry name" value="FAIM1"/>
    <property type="match status" value="1"/>
</dbReference>
<dbReference type="EMBL" id="CAJOBI010146946">
    <property type="protein sequence ID" value="CAF4793997.1"/>
    <property type="molecule type" value="Genomic_DNA"/>
</dbReference>
<sequence>YRIVLEKDTLDLWVNGQRVEAEAEFTDEGTETIFDIAGHPAILKAVSSGRRNNGLHYTLLVDGCDIPPTSDNENA</sequence>
<dbReference type="InterPro" id="IPR010695">
    <property type="entry name" value="FAIM1"/>
</dbReference>
<evidence type="ECO:0000313" key="1">
    <source>
        <dbReference type="EMBL" id="CAF4793997.1"/>
    </source>
</evidence>
<gene>
    <name evidence="1" type="ORF">SMN809_LOCUS46882</name>
</gene>
<dbReference type="Gene3D" id="2.40.128.180">
    <property type="match status" value="1"/>
</dbReference>
<dbReference type="GO" id="GO:1902042">
    <property type="term" value="P:negative regulation of extrinsic apoptotic signaling pathway via death domain receptors"/>
    <property type="evidence" value="ECO:0007669"/>
    <property type="project" value="TreeGrafter"/>
</dbReference>